<gene>
    <name evidence="1" type="ORF">pdam_00023907</name>
</gene>
<comment type="caution">
    <text evidence="1">The sequence shown here is derived from an EMBL/GenBank/DDBJ whole genome shotgun (WGS) entry which is preliminary data.</text>
</comment>
<reference evidence="1 2" key="1">
    <citation type="journal article" date="2018" name="Sci. Rep.">
        <title>Comparative analysis of the Pocillopora damicornis genome highlights role of immune system in coral evolution.</title>
        <authorList>
            <person name="Cunning R."/>
            <person name="Bay R.A."/>
            <person name="Gillette P."/>
            <person name="Baker A.C."/>
            <person name="Traylor-Knowles N."/>
        </authorList>
    </citation>
    <scope>NUCLEOTIDE SEQUENCE [LARGE SCALE GENOMIC DNA]</scope>
    <source>
        <strain evidence="1">RSMAS</strain>
        <tissue evidence="1">Whole animal</tissue>
    </source>
</reference>
<dbReference type="AlphaFoldDB" id="A0A3M6UUC8"/>
<proteinExistence type="predicted"/>
<dbReference type="Proteomes" id="UP000275408">
    <property type="component" value="Unassembled WGS sequence"/>
</dbReference>
<dbReference type="EMBL" id="RCHS01000684">
    <property type="protein sequence ID" value="RMX57271.1"/>
    <property type="molecule type" value="Genomic_DNA"/>
</dbReference>
<name>A0A3M6UUC8_POCDA</name>
<protein>
    <submittedName>
        <fullName evidence="1">Uncharacterized protein</fullName>
    </submittedName>
</protein>
<evidence type="ECO:0000313" key="2">
    <source>
        <dbReference type="Proteomes" id="UP000275408"/>
    </source>
</evidence>
<organism evidence="1 2">
    <name type="scientific">Pocillopora damicornis</name>
    <name type="common">Cauliflower coral</name>
    <name type="synonym">Millepora damicornis</name>
    <dbReference type="NCBI Taxonomy" id="46731"/>
    <lineage>
        <taxon>Eukaryota</taxon>
        <taxon>Metazoa</taxon>
        <taxon>Cnidaria</taxon>
        <taxon>Anthozoa</taxon>
        <taxon>Hexacorallia</taxon>
        <taxon>Scleractinia</taxon>
        <taxon>Astrocoeniina</taxon>
        <taxon>Pocilloporidae</taxon>
        <taxon>Pocillopora</taxon>
    </lineage>
</organism>
<evidence type="ECO:0000313" key="1">
    <source>
        <dbReference type="EMBL" id="RMX57271.1"/>
    </source>
</evidence>
<keyword evidence="2" id="KW-1185">Reference proteome</keyword>
<sequence>MRGPGIRLFFSVQLGNLNFDEEFADQRFSRLRDAFSNPLTEVALLFLHASIPLFNNFNKLLQSEEPIIHMLHDSTIQLAWSLANMIIKPQVLKDTPVTELNLDDPQIYKPEHSIFMGVTTKFKLQKLLND</sequence>
<accession>A0A3M6UUC8</accession>